<gene>
    <name evidence="1" type="ORF">PIB30_089018</name>
</gene>
<name>A0ABU6RTS7_9FABA</name>
<protein>
    <submittedName>
        <fullName evidence="1">Uncharacterized protein</fullName>
    </submittedName>
</protein>
<comment type="caution">
    <text evidence="1">The sequence shown here is derived from an EMBL/GenBank/DDBJ whole genome shotgun (WGS) entry which is preliminary data.</text>
</comment>
<accession>A0ABU6RTS7</accession>
<organism evidence="1 2">
    <name type="scientific">Stylosanthes scabra</name>
    <dbReference type="NCBI Taxonomy" id="79078"/>
    <lineage>
        <taxon>Eukaryota</taxon>
        <taxon>Viridiplantae</taxon>
        <taxon>Streptophyta</taxon>
        <taxon>Embryophyta</taxon>
        <taxon>Tracheophyta</taxon>
        <taxon>Spermatophyta</taxon>
        <taxon>Magnoliopsida</taxon>
        <taxon>eudicotyledons</taxon>
        <taxon>Gunneridae</taxon>
        <taxon>Pentapetalae</taxon>
        <taxon>rosids</taxon>
        <taxon>fabids</taxon>
        <taxon>Fabales</taxon>
        <taxon>Fabaceae</taxon>
        <taxon>Papilionoideae</taxon>
        <taxon>50 kb inversion clade</taxon>
        <taxon>dalbergioids sensu lato</taxon>
        <taxon>Dalbergieae</taxon>
        <taxon>Pterocarpus clade</taxon>
        <taxon>Stylosanthes</taxon>
    </lineage>
</organism>
<reference evidence="1 2" key="1">
    <citation type="journal article" date="2023" name="Plants (Basel)">
        <title>Bridging the Gap: Combining Genomics and Transcriptomics Approaches to Understand Stylosanthes scabra, an Orphan Legume from the Brazilian Caatinga.</title>
        <authorList>
            <person name="Ferreira-Neto J.R.C."/>
            <person name="da Silva M.D."/>
            <person name="Binneck E."/>
            <person name="de Melo N.F."/>
            <person name="da Silva R.H."/>
            <person name="de Melo A.L.T.M."/>
            <person name="Pandolfi V."/>
            <person name="Bustamante F.O."/>
            <person name="Brasileiro-Vidal A.C."/>
            <person name="Benko-Iseppon A.M."/>
        </authorList>
    </citation>
    <scope>NUCLEOTIDE SEQUENCE [LARGE SCALE GENOMIC DNA]</scope>
    <source>
        <tissue evidence="1">Leaves</tissue>
    </source>
</reference>
<evidence type="ECO:0000313" key="2">
    <source>
        <dbReference type="Proteomes" id="UP001341840"/>
    </source>
</evidence>
<evidence type="ECO:0000313" key="1">
    <source>
        <dbReference type="EMBL" id="MED6127543.1"/>
    </source>
</evidence>
<proteinExistence type="predicted"/>
<dbReference type="EMBL" id="JASCZI010031852">
    <property type="protein sequence ID" value="MED6127543.1"/>
    <property type="molecule type" value="Genomic_DNA"/>
</dbReference>
<sequence length="51" mass="6243">MEDFLGDVNLHKSDYNFNVYIIRMWNVPTKYNSSEVWYVELILQDNKEKQD</sequence>
<dbReference type="Proteomes" id="UP001341840">
    <property type="component" value="Unassembled WGS sequence"/>
</dbReference>
<keyword evidence="2" id="KW-1185">Reference proteome</keyword>